<protein>
    <submittedName>
        <fullName evidence="1">Glycoprotein</fullName>
    </submittedName>
</protein>
<evidence type="ECO:0000313" key="2">
    <source>
        <dbReference type="Proteomes" id="UP000888040"/>
    </source>
</evidence>
<dbReference type="GeneID" id="80557489"/>
<dbReference type="RefSeq" id="YP_010840322.1">
    <property type="nucleotide sequence ID" value="NC_078613.1"/>
</dbReference>
<sequence length="490" mass="55548">MIMIMCFFVVQAFACDNTLFISSTGQICELSKCYDTKMHELTLSYGSTLCFLDIKGNTMEISVSDAYDLFRSNLMYYTSDFELKTHSHSVCKGSVYDECWNGSCEKNSKHNSLSIEHDSTKVIGYGCDTDTLGCDRFCYHQTSCTYYRWMISPNGTQYPVYKIINRLWEVNLSIKYRGVIKKYNFNVNNPQINLEHANVNNMPIIITSVSSQINMYENHIIRIGDSFINVDASHINMPETDKVGDIQISTDQKTITYNENAIICQTNSCKPTCTYPSPKINRLISRIENYGRFESKFVNSDSMIISRHRISPQVRLLIGNVDINNLKITPAHCDILVLSTYACTSCTQRPYVILTARNIKNEGLIPFTSNCTFDRNVISCNPDMYKLEVIDGSDACMIYIPSLNQTINMEFRYKYLGGLDPSTSKYSANTNIDDIIDFISNDTLLNTVGITWFGLSLTTIILSAIIKLIKGPGIILPTSFINKKVNQELP</sequence>
<reference evidence="1" key="1">
    <citation type="journal article" date="2019" name="Viruses">
        <title>Viromics Reveal a Number of Novel RNA Viruses in Swedish Mosquitoes.</title>
        <authorList>
            <person name="Oehlund P."/>
            <person name="Hayer J."/>
            <person name="Lunden H."/>
            <person name="Hesson J.C."/>
            <person name="Blomstroem A.-L."/>
        </authorList>
    </citation>
    <scope>NUCLEOTIDE SEQUENCE</scope>
    <source>
        <strain evidence="1">SW6</strain>
    </source>
</reference>
<reference evidence="1" key="2">
    <citation type="submission" date="2019-09" db="EMBL/GenBank/DDBJ databases">
        <authorList>
            <person name="Ohlund P."/>
            <person name="Hayer J."/>
            <person name="Lunden H."/>
            <person name="Hesson J.C."/>
            <person name="Blomstrom A.-L."/>
        </authorList>
    </citation>
    <scope>NUCLEOTIDE SEQUENCE</scope>
    <source>
        <strain evidence="1">SW6</strain>
    </source>
</reference>
<evidence type="ECO:0000313" key="1">
    <source>
        <dbReference type="EMBL" id="QGA87321.1"/>
    </source>
</evidence>
<organism evidence="1 2">
    <name type="scientific">Flen virus</name>
    <dbReference type="NCBI Taxonomy" id="3070912"/>
    <lineage>
        <taxon>Viruses</taxon>
        <taxon>Riboviria</taxon>
        <taxon>Orthornavirae</taxon>
        <taxon>Negarnaviricota</taxon>
        <taxon>Polyploviricotina</taxon>
        <taxon>Bunyaviricetes</taxon>
        <taxon>Elliovirales</taxon>
        <taxon>Phasmaviridae</taxon>
        <taxon>Orthophasmavirus</taxon>
        <taxon>Orthophasmavirus sp. 'flenense'</taxon>
    </lineage>
</organism>
<dbReference type="KEGG" id="vg:80557489"/>
<name>A0A5Q0V0P8_9VIRU</name>
<accession>A0A5Q0V0P8</accession>
<dbReference type="Proteomes" id="UP000888040">
    <property type="component" value="Genome"/>
</dbReference>
<proteinExistence type="predicted"/>
<dbReference type="EMBL" id="MN513375">
    <property type="protein sequence ID" value="QGA87321.1"/>
    <property type="molecule type" value="Genomic_RNA"/>
</dbReference>